<accession>A0A0G0UHB3</accession>
<evidence type="ECO:0000313" key="1">
    <source>
        <dbReference type="EMBL" id="KKR86901.1"/>
    </source>
</evidence>
<dbReference type="EMBL" id="LCAH01000007">
    <property type="protein sequence ID" value="KKR86901.1"/>
    <property type="molecule type" value="Genomic_DNA"/>
</dbReference>
<dbReference type="InterPro" id="IPR025533">
    <property type="entry name" value="DUF4419"/>
</dbReference>
<dbReference type="Pfam" id="PF14388">
    <property type="entry name" value="DUF4419"/>
    <property type="match status" value="1"/>
</dbReference>
<gene>
    <name evidence="1" type="ORF">UU35_C0007G0047</name>
</gene>
<evidence type="ECO:0000313" key="2">
    <source>
        <dbReference type="Proteomes" id="UP000034616"/>
    </source>
</evidence>
<sequence>MKNQTPVCRSVSVQIQNKDEWTKRQNPFVQVKSVPGDREVPVSRFVEAVLPGKAIEFLGRETMKGVSSYKNMTPSSLFFQAVHEAFAKHYPLALRPEVLMYLICHEVATAVKLHPEDYRSLFTTTEGKETIEIRHDSLRRGDPMSPWSEALALFDPALRERVPAGIMKQMLPVFSTATPETTAASMIVFMDAASPFYDYRVDTLCGLPEIRLLGTAKDYQKILAAARELAKLFGKHLGLYFQHLLPVLETLAEQAAGAPIDDLFWKSIYKFNSRSGGSRFNGWITAFLNYIQTPEFDNGFDSSKGGLVQKDERLFDWNPEERISMPGLSIGSVPSHVSAVPFVWNYFETEIPMTFIGGVLGIDVEDGYLTPVLSFGVLEQ</sequence>
<dbReference type="AlphaFoldDB" id="A0A0G0UHB3"/>
<dbReference type="PANTHER" id="PTHR31252:SF11">
    <property type="entry name" value="DUF4419 DOMAIN-CONTAINING PROTEIN"/>
    <property type="match status" value="1"/>
</dbReference>
<comment type="caution">
    <text evidence="1">The sequence shown here is derived from an EMBL/GenBank/DDBJ whole genome shotgun (WGS) entry which is preliminary data.</text>
</comment>
<name>A0A0G0UHB3_9BACT</name>
<reference evidence="1 2" key="1">
    <citation type="journal article" date="2015" name="Nature">
        <title>rRNA introns, odd ribosomes, and small enigmatic genomes across a large radiation of phyla.</title>
        <authorList>
            <person name="Brown C.T."/>
            <person name="Hug L.A."/>
            <person name="Thomas B.C."/>
            <person name="Sharon I."/>
            <person name="Castelle C.J."/>
            <person name="Singh A."/>
            <person name="Wilkins M.J."/>
            <person name="Williams K.H."/>
            <person name="Banfield J.F."/>
        </authorList>
    </citation>
    <scope>NUCLEOTIDE SEQUENCE [LARGE SCALE GENOMIC DNA]</scope>
</reference>
<dbReference type="Proteomes" id="UP000034616">
    <property type="component" value="Unassembled WGS sequence"/>
</dbReference>
<protein>
    <submittedName>
        <fullName evidence="1">Uncharacterized protein</fullName>
    </submittedName>
</protein>
<dbReference type="PANTHER" id="PTHR31252">
    <property type="entry name" value="DUF4419 DOMAIN-CONTAINING PROTEIN"/>
    <property type="match status" value="1"/>
</dbReference>
<proteinExistence type="predicted"/>
<organism evidence="1 2">
    <name type="scientific">Candidatus Uhrbacteria bacterium GW2011_GWC2_41_11</name>
    <dbReference type="NCBI Taxonomy" id="1618985"/>
    <lineage>
        <taxon>Bacteria</taxon>
        <taxon>Candidatus Uhriibacteriota</taxon>
    </lineage>
</organism>